<feature type="domain" description="HTH arsR-type" evidence="4">
    <location>
        <begin position="1"/>
        <end position="96"/>
    </location>
</feature>
<dbReference type="InterPro" id="IPR036390">
    <property type="entry name" value="WH_DNA-bd_sf"/>
</dbReference>
<dbReference type="AlphaFoldDB" id="A0A8D5U4G6"/>
<evidence type="ECO:0000256" key="2">
    <source>
        <dbReference type="ARBA" id="ARBA00023125"/>
    </source>
</evidence>
<evidence type="ECO:0000313" key="5">
    <source>
        <dbReference type="EMBL" id="BCU68933.1"/>
    </source>
</evidence>
<dbReference type="NCBIfam" id="NF033788">
    <property type="entry name" value="HTH_metalloreg"/>
    <property type="match status" value="1"/>
</dbReference>
<gene>
    <name evidence="5" type="ORF">KN1_02300</name>
</gene>
<reference evidence="5 6" key="1">
    <citation type="submission" date="2021-04" db="EMBL/GenBank/DDBJ databases">
        <title>Complete genome sequence of Stygiolobus sp. KN-1.</title>
        <authorList>
            <person name="Nakamura K."/>
            <person name="Sakai H."/>
            <person name="Kurosawa N."/>
        </authorList>
    </citation>
    <scope>NUCLEOTIDE SEQUENCE [LARGE SCALE GENOMIC DNA]</scope>
    <source>
        <strain evidence="5 6">KN-1</strain>
    </source>
</reference>
<dbReference type="PRINTS" id="PR00778">
    <property type="entry name" value="HTHARSR"/>
</dbReference>
<keyword evidence="6" id="KW-1185">Reference proteome</keyword>
<dbReference type="KEGG" id="csty:KN1_02300"/>
<evidence type="ECO:0000313" key="6">
    <source>
        <dbReference type="Proteomes" id="UP000825123"/>
    </source>
</evidence>
<dbReference type="InterPro" id="IPR011991">
    <property type="entry name" value="ArsR-like_HTH"/>
</dbReference>
<keyword evidence="3" id="KW-0804">Transcription</keyword>
<dbReference type="SUPFAM" id="SSF46785">
    <property type="entry name" value="Winged helix' DNA-binding domain"/>
    <property type="match status" value="1"/>
</dbReference>
<evidence type="ECO:0000256" key="3">
    <source>
        <dbReference type="ARBA" id="ARBA00023163"/>
    </source>
</evidence>
<dbReference type="SMART" id="SM00418">
    <property type="entry name" value="HTH_ARSR"/>
    <property type="match status" value="1"/>
</dbReference>
<evidence type="ECO:0000256" key="1">
    <source>
        <dbReference type="ARBA" id="ARBA00023015"/>
    </source>
</evidence>
<keyword evidence="1" id="KW-0805">Transcription regulation</keyword>
<protein>
    <submittedName>
        <fullName evidence="5">Transcriptional regulator</fullName>
    </submittedName>
</protein>
<dbReference type="EMBL" id="AP024597">
    <property type="protein sequence ID" value="BCU68933.1"/>
    <property type="molecule type" value="Genomic_DNA"/>
</dbReference>
<dbReference type="Gene3D" id="1.10.10.10">
    <property type="entry name" value="Winged helix-like DNA-binding domain superfamily/Winged helix DNA-binding domain"/>
    <property type="match status" value="1"/>
</dbReference>
<dbReference type="CDD" id="cd00090">
    <property type="entry name" value="HTH_ARSR"/>
    <property type="match status" value="1"/>
</dbReference>
<name>A0A8D5U4G6_9CREN</name>
<dbReference type="PANTHER" id="PTHR33154:SF36">
    <property type="entry name" value="TRANSCRIPTIONAL REGULATOR"/>
    <property type="match status" value="1"/>
</dbReference>
<dbReference type="PROSITE" id="PS50987">
    <property type="entry name" value="HTH_ARSR_2"/>
    <property type="match status" value="1"/>
</dbReference>
<dbReference type="InterPro" id="IPR001845">
    <property type="entry name" value="HTH_ArsR_DNA-bd_dom"/>
</dbReference>
<keyword evidence="2" id="KW-0238">DNA-binding</keyword>
<dbReference type="GO" id="GO:0003700">
    <property type="term" value="F:DNA-binding transcription factor activity"/>
    <property type="evidence" value="ECO:0007669"/>
    <property type="project" value="InterPro"/>
</dbReference>
<evidence type="ECO:0000259" key="4">
    <source>
        <dbReference type="PROSITE" id="PS50987"/>
    </source>
</evidence>
<dbReference type="InterPro" id="IPR051081">
    <property type="entry name" value="HTH_MetalResp_TranReg"/>
</dbReference>
<dbReference type="Proteomes" id="UP000825123">
    <property type="component" value="Chromosome"/>
</dbReference>
<proteinExistence type="predicted"/>
<dbReference type="InterPro" id="IPR036388">
    <property type="entry name" value="WH-like_DNA-bd_sf"/>
</dbReference>
<organism evidence="5 6">
    <name type="scientific">Stygiolobus caldivivus</name>
    <dbReference type="NCBI Taxonomy" id="2824673"/>
    <lineage>
        <taxon>Archaea</taxon>
        <taxon>Thermoproteota</taxon>
        <taxon>Thermoprotei</taxon>
        <taxon>Sulfolobales</taxon>
        <taxon>Sulfolobaceae</taxon>
        <taxon>Stygiolobus</taxon>
    </lineage>
</organism>
<accession>A0A8D5U4G6</accession>
<dbReference type="Pfam" id="PF01022">
    <property type="entry name" value="HTH_5"/>
    <property type="match status" value="1"/>
</dbReference>
<dbReference type="GO" id="GO:0003677">
    <property type="term" value="F:DNA binding"/>
    <property type="evidence" value="ECO:0007669"/>
    <property type="project" value="UniProtKB-KW"/>
</dbReference>
<sequence length="117" mass="12943">MNENLVTVMASFFSALSDRTRLTIVLYLMEKGSATVQELSEGLGKSQSLISHHLSCLKNCGVVKVEKKGKFSYYYIADEDVKRIITMAINHAVQYGKSIMSCEIIKSEGLEATTGKD</sequence>
<dbReference type="PANTHER" id="PTHR33154">
    <property type="entry name" value="TRANSCRIPTIONAL REGULATOR, ARSR FAMILY"/>
    <property type="match status" value="1"/>
</dbReference>